<dbReference type="PANTHER" id="PTHR22624">
    <property type="entry name" value="CYSTEINE PROTEASE ATG4"/>
    <property type="match status" value="1"/>
</dbReference>
<gene>
    <name evidence="13" type="ORF">EZS28_009485</name>
</gene>
<evidence type="ECO:0000313" key="13">
    <source>
        <dbReference type="EMBL" id="KAA6394985.1"/>
    </source>
</evidence>
<dbReference type="AlphaFoldDB" id="A0A5J4WKV7"/>
<dbReference type="InterPro" id="IPR038765">
    <property type="entry name" value="Papain-like_cys_pep_sf"/>
</dbReference>
<organism evidence="13 14">
    <name type="scientific">Streblomastix strix</name>
    <dbReference type="NCBI Taxonomy" id="222440"/>
    <lineage>
        <taxon>Eukaryota</taxon>
        <taxon>Metamonada</taxon>
        <taxon>Preaxostyla</taxon>
        <taxon>Oxymonadida</taxon>
        <taxon>Streblomastigidae</taxon>
        <taxon>Streblomastix</taxon>
    </lineage>
</organism>
<dbReference type="OrthoDB" id="2960936at2759"/>
<evidence type="ECO:0000256" key="7">
    <source>
        <dbReference type="ARBA" id="ARBA00022807"/>
    </source>
</evidence>
<keyword evidence="8 11" id="KW-0653">Protein transport</keyword>
<evidence type="ECO:0000256" key="4">
    <source>
        <dbReference type="ARBA" id="ARBA00022490"/>
    </source>
</evidence>
<proteinExistence type="inferred from homology"/>
<dbReference type="GO" id="GO:0004197">
    <property type="term" value="F:cysteine-type endopeptidase activity"/>
    <property type="evidence" value="ECO:0007669"/>
    <property type="project" value="TreeGrafter"/>
</dbReference>
<comment type="catalytic activity">
    <reaction evidence="10">
        <text>[protein]-C-terminal L-amino acid-glycyl-phosphatidylethanolamide + H2O = [protein]-C-terminal L-amino acid-glycine + a 1,2-diacyl-sn-glycero-3-phosphoethanolamine</text>
        <dbReference type="Rhea" id="RHEA:67548"/>
        <dbReference type="Rhea" id="RHEA-COMP:17323"/>
        <dbReference type="Rhea" id="RHEA-COMP:17324"/>
        <dbReference type="ChEBI" id="CHEBI:15377"/>
        <dbReference type="ChEBI" id="CHEBI:64612"/>
        <dbReference type="ChEBI" id="CHEBI:172940"/>
        <dbReference type="ChEBI" id="CHEBI:172941"/>
    </reaction>
    <physiologicalReaction direction="left-to-right" evidence="10">
        <dbReference type="Rhea" id="RHEA:67549"/>
    </physiologicalReaction>
</comment>
<dbReference type="InterPro" id="IPR046792">
    <property type="entry name" value="Peptidase_C54_cat"/>
</dbReference>
<keyword evidence="3" id="KW-0813">Transport</keyword>
<dbReference type="GO" id="GO:0015031">
    <property type="term" value="P:protein transport"/>
    <property type="evidence" value="ECO:0007669"/>
    <property type="project" value="UniProtKB-KW"/>
</dbReference>
<dbReference type="PANTHER" id="PTHR22624:SF49">
    <property type="entry name" value="CYSTEINE PROTEASE"/>
    <property type="match status" value="1"/>
</dbReference>
<feature type="domain" description="Peptidase C54 catalytic" evidence="12">
    <location>
        <begin position="12"/>
        <end position="185"/>
    </location>
</feature>
<evidence type="ECO:0000259" key="12">
    <source>
        <dbReference type="Pfam" id="PF03416"/>
    </source>
</evidence>
<dbReference type="GO" id="GO:0034727">
    <property type="term" value="P:piecemeal microautophagy of the nucleus"/>
    <property type="evidence" value="ECO:0007669"/>
    <property type="project" value="TreeGrafter"/>
</dbReference>
<reference evidence="13 14" key="1">
    <citation type="submission" date="2019-03" db="EMBL/GenBank/DDBJ databases">
        <title>Single cell metagenomics reveals metabolic interactions within the superorganism composed of flagellate Streblomastix strix and complex community of Bacteroidetes bacteria on its surface.</title>
        <authorList>
            <person name="Treitli S.C."/>
            <person name="Kolisko M."/>
            <person name="Husnik F."/>
            <person name="Keeling P."/>
            <person name="Hampl V."/>
        </authorList>
    </citation>
    <scope>NUCLEOTIDE SEQUENCE [LARGE SCALE GENOMIC DNA]</scope>
    <source>
        <strain evidence="13">ST1C</strain>
    </source>
</reference>
<evidence type="ECO:0000256" key="8">
    <source>
        <dbReference type="ARBA" id="ARBA00022927"/>
    </source>
</evidence>
<name>A0A5J4WKV7_9EUKA</name>
<sequence>MISSSLSPNQYQQQKHHKTNTFLPIFLLIPVRLGLQHPEREYSLPIQYLLSLPFSVGIVGGKPNSSYWFYGCREDYVYYKDPHQTQQTVVKEKEKETKDNKDNKDKDKALDIDIISIDKDSIDSENEDLDDLQPIYVDNLDVDKIQLNTYHESAYHGKRLIIDMDPSMCFGFLFLNSKEWETFKEQVKELKFDRMPFSIQDDGKDSFGFRDDGNYQV</sequence>
<keyword evidence="6 11" id="KW-0378">Hydrolase</keyword>
<comment type="function">
    <text evidence="11">Cysteine protease that plays a key role in autophagy by mediating both proteolytic activation and delipidation of ATG8 family proteins.</text>
</comment>
<evidence type="ECO:0000256" key="3">
    <source>
        <dbReference type="ARBA" id="ARBA00022448"/>
    </source>
</evidence>
<dbReference type="EC" id="3.4.22.-" evidence="11"/>
<dbReference type="Proteomes" id="UP000324800">
    <property type="component" value="Unassembled WGS sequence"/>
</dbReference>
<comment type="similarity">
    <text evidence="2 11">Belongs to the peptidase C54 family.</text>
</comment>
<keyword evidence="9 11" id="KW-0072">Autophagy</keyword>
<dbReference type="EMBL" id="SNRW01001796">
    <property type="protein sequence ID" value="KAA6394985.1"/>
    <property type="molecule type" value="Genomic_DNA"/>
</dbReference>
<accession>A0A5J4WKV7</accession>
<protein>
    <recommendedName>
        <fullName evidence="11">Cysteine protease</fullName>
        <ecNumber evidence="11">3.4.22.-</ecNumber>
    </recommendedName>
</protein>
<dbReference type="GO" id="GO:0019786">
    <property type="term" value="F:protein-phosphatidylethanolamide deconjugating activity"/>
    <property type="evidence" value="ECO:0007669"/>
    <property type="project" value="InterPro"/>
</dbReference>
<dbReference type="GO" id="GO:0000045">
    <property type="term" value="P:autophagosome assembly"/>
    <property type="evidence" value="ECO:0007669"/>
    <property type="project" value="TreeGrafter"/>
</dbReference>
<dbReference type="Pfam" id="PF03416">
    <property type="entry name" value="Peptidase_C54"/>
    <property type="match status" value="1"/>
</dbReference>
<dbReference type="GO" id="GO:0016485">
    <property type="term" value="P:protein processing"/>
    <property type="evidence" value="ECO:0007669"/>
    <property type="project" value="TreeGrafter"/>
</dbReference>
<dbReference type="GO" id="GO:0005737">
    <property type="term" value="C:cytoplasm"/>
    <property type="evidence" value="ECO:0007669"/>
    <property type="project" value="UniProtKB-SubCell"/>
</dbReference>
<evidence type="ECO:0000313" key="14">
    <source>
        <dbReference type="Proteomes" id="UP000324800"/>
    </source>
</evidence>
<evidence type="ECO:0000256" key="2">
    <source>
        <dbReference type="ARBA" id="ARBA00010958"/>
    </source>
</evidence>
<evidence type="ECO:0000256" key="11">
    <source>
        <dbReference type="RuleBase" id="RU363115"/>
    </source>
</evidence>
<keyword evidence="4 11" id="KW-0963">Cytoplasm</keyword>
<dbReference type="GO" id="GO:0000423">
    <property type="term" value="P:mitophagy"/>
    <property type="evidence" value="ECO:0007669"/>
    <property type="project" value="TreeGrafter"/>
</dbReference>
<evidence type="ECO:0000256" key="10">
    <source>
        <dbReference type="ARBA" id="ARBA00029362"/>
    </source>
</evidence>
<keyword evidence="5 11" id="KW-0645">Protease</keyword>
<evidence type="ECO:0000256" key="1">
    <source>
        <dbReference type="ARBA" id="ARBA00004496"/>
    </source>
</evidence>
<dbReference type="SUPFAM" id="SSF54001">
    <property type="entry name" value="Cysteine proteinases"/>
    <property type="match status" value="1"/>
</dbReference>
<dbReference type="InterPro" id="IPR005078">
    <property type="entry name" value="Peptidase_C54"/>
</dbReference>
<evidence type="ECO:0000256" key="5">
    <source>
        <dbReference type="ARBA" id="ARBA00022670"/>
    </source>
</evidence>
<keyword evidence="7" id="KW-0788">Thiol protease</keyword>
<evidence type="ECO:0000256" key="6">
    <source>
        <dbReference type="ARBA" id="ARBA00022801"/>
    </source>
</evidence>
<evidence type="ECO:0000256" key="9">
    <source>
        <dbReference type="ARBA" id="ARBA00023006"/>
    </source>
</evidence>
<dbReference type="GO" id="GO:0035973">
    <property type="term" value="P:aggrephagy"/>
    <property type="evidence" value="ECO:0007669"/>
    <property type="project" value="TreeGrafter"/>
</dbReference>
<comment type="caution">
    <text evidence="13">The sequence shown here is derived from an EMBL/GenBank/DDBJ whole genome shotgun (WGS) entry which is preliminary data.</text>
</comment>
<comment type="subcellular location">
    <subcellularLocation>
        <location evidence="1 11">Cytoplasm</location>
    </subcellularLocation>
</comment>